<accession>A0A917LP13</accession>
<comment type="caution">
    <text evidence="1">The sequence shown here is derived from an EMBL/GenBank/DDBJ whole genome shotgun (WGS) entry which is preliminary data.</text>
</comment>
<dbReference type="Proteomes" id="UP000638848">
    <property type="component" value="Unassembled WGS sequence"/>
</dbReference>
<dbReference type="EMBL" id="BMEQ01000003">
    <property type="protein sequence ID" value="GGG48479.1"/>
    <property type="molecule type" value="Genomic_DNA"/>
</dbReference>
<keyword evidence="2" id="KW-1185">Reference proteome</keyword>
<protein>
    <submittedName>
        <fullName evidence="1">Uncharacterized protein</fullName>
    </submittedName>
</protein>
<proteinExistence type="predicted"/>
<evidence type="ECO:0000313" key="2">
    <source>
        <dbReference type="Proteomes" id="UP000638848"/>
    </source>
</evidence>
<evidence type="ECO:0000313" key="1">
    <source>
        <dbReference type="EMBL" id="GGG48479.1"/>
    </source>
</evidence>
<reference evidence="1" key="2">
    <citation type="submission" date="2020-09" db="EMBL/GenBank/DDBJ databases">
        <authorList>
            <person name="Sun Q."/>
            <person name="Zhou Y."/>
        </authorList>
    </citation>
    <scope>NUCLEOTIDE SEQUENCE</scope>
    <source>
        <strain evidence="1">CGMCC 1.12187</strain>
    </source>
</reference>
<name>A0A917LP13_9MICC</name>
<gene>
    <name evidence="1" type="ORF">GCM10011374_08570</name>
</gene>
<organism evidence="1 2">
    <name type="scientific">Kocuria dechangensis</name>
    <dbReference type="NCBI Taxonomy" id="1176249"/>
    <lineage>
        <taxon>Bacteria</taxon>
        <taxon>Bacillati</taxon>
        <taxon>Actinomycetota</taxon>
        <taxon>Actinomycetes</taxon>
        <taxon>Micrococcales</taxon>
        <taxon>Micrococcaceae</taxon>
        <taxon>Kocuria</taxon>
    </lineage>
</organism>
<sequence length="64" mass="6777">MQVATALVTTVLTRTGLTGTRLTRLTRLTGSMLTCVVRGGRPVRLGLGAVFVHGVLRWSVVGGR</sequence>
<dbReference type="AlphaFoldDB" id="A0A917LP13"/>
<reference evidence="1" key="1">
    <citation type="journal article" date="2014" name="Int. J. Syst. Evol. Microbiol.">
        <title>Complete genome sequence of Corynebacterium casei LMG S-19264T (=DSM 44701T), isolated from a smear-ripened cheese.</title>
        <authorList>
            <consortium name="US DOE Joint Genome Institute (JGI-PGF)"/>
            <person name="Walter F."/>
            <person name="Albersmeier A."/>
            <person name="Kalinowski J."/>
            <person name="Ruckert C."/>
        </authorList>
    </citation>
    <scope>NUCLEOTIDE SEQUENCE</scope>
    <source>
        <strain evidence="1">CGMCC 1.12187</strain>
    </source>
</reference>